<sequence>MVRLGVRFDQIEMKKLIDQSKDKGGVFQPHLRKRAQARWKQLWPIEVQRKSPTCLGLLEIPRNCHRILERSTGKFTVYSATRIEFCVICRVPGPVWQEYSDS</sequence>
<keyword evidence="2" id="KW-1185">Reference proteome</keyword>
<dbReference type="AlphaFoldDB" id="A0A5J5BFS2"/>
<dbReference type="Proteomes" id="UP000325577">
    <property type="component" value="Linkage Group LG14"/>
</dbReference>
<reference evidence="1 2" key="1">
    <citation type="submission" date="2019-09" db="EMBL/GenBank/DDBJ databases">
        <title>A chromosome-level genome assembly of the Chinese tupelo Nyssa sinensis.</title>
        <authorList>
            <person name="Yang X."/>
            <person name="Kang M."/>
            <person name="Yang Y."/>
            <person name="Xiong H."/>
            <person name="Wang M."/>
            <person name="Zhang Z."/>
            <person name="Wang Z."/>
            <person name="Wu H."/>
            <person name="Ma T."/>
            <person name="Liu J."/>
            <person name="Xi Z."/>
        </authorList>
    </citation>
    <scope>NUCLEOTIDE SEQUENCE [LARGE SCALE GENOMIC DNA]</scope>
    <source>
        <strain evidence="1">J267</strain>
        <tissue evidence="1">Leaf</tissue>
    </source>
</reference>
<evidence type="ECO:0000313" key="1">
    <source>
        <dbReference type="EMBL" id="KAA8540011.1"/>
    </source>
</evidence>
<dbReference type="EMBL" id="CM018037">
    <property type="protein sequence ID" value="KAA8540011.1"/>
    <property type="molecule type" value="Genomic_DNA"/>
</dbReference>
<protein>
    <submittedName>
        <fullName evidence="1">Uncharacterized protein</fullName>
    </submittedName>
</protein>
<accession>A0A5J5BFS2</accession>
<organism evidence="1 2">
    <name type="scientific">Nyssa sinensis</name>
    <dbReference type="NCBI Taxonomy" id="561372"/>
    <lineage>
        <taxon>Eukaryota</taxon>
        <taxon>Viridiplantae</taxon>
        <taxon>Streptophyta</taxon>
        <taxon>Embryophyta</taxon>
        <taxon>Tracheophyta</taxon>
        <taxon>Spermatophyta</taxon>
        <taxon>Magnoliopsida</taxon>
        <taxon>eudicotyledons</taxon>
        <taxon>Gunneridae</taxon>
        <taxon>Pentapetalae</taxon>
        <taxon>asterids</taxon>
        <taxon>Cornales</taxon>
        <taxon>Nyssaceae</taxon>
        <taxon>Nyssa</taxon>
    </lineage>
</organism>
<name>A0A5J5BFS2_9ASTE</name>
<evidence type="ECO:0000313" key="2">
    <source>
        <dbReference type="Proteomes" id="UP000325577"/>
    </source>
</evidence>
<gene>
    <name evidence="1" type="ORF">F0562_026703</name>
</gene>
<proteinExistence type="predicted"/>